<gene>
    <name evidence="7" type="primary">LOC120021820</name>
</gene>
<reference evidence="7" key="1">
    <citation type="submission" date="2025-08" db="UniProtKB">
        <authorList>
            <consortium name="RefSeq"/>
        </authorList>
    </citation>
    <scope>IDENTIFICATION</scope>
    <source>
        <tissue evidence="7">White muscle</tissue>
    </source>
</reference>
<dbReference type="Pfam" id="PF00226">
    <property type="entry name" value="DnaJ"/>
    <property type="match status" value="1"/>
</dbReference>
<keyword evidence="6" id="KW-1185">Reference proteome</keyword>
<accession>A0A8U0TN00</accession>
<sequence>MAIYNYESVMKTEPNVPYYANKAKERICFCLVKKKMTAKAIYICSEAHQRDPRNINILRETELRPSSSTGTTKKECQQRGNDPCVQAAGKKWHPDKYRKDWEERKAGKRFIDITSAKEVLTDPEMRKKFDSEV</sequence>
<dbReference type="SUPFAM" id="SSF46565">
    <property type="entry name" value="Chaperone J-domain"/>
    <property type="match status" value="1"/>
</dbReference>
<dbReference type="AlphaFoldDB" id="A0A8U0TN00"/>
<dbReference type="PROSITE" id="PS50076">
    <property type="entry name" value="DNAJ_2"/>
    <property type="match status" value="1"/>
</dbReference>
<dbReference type="RefSeq" id="XP_038821598.1">
    <property type="nucleotide sequence ID" value="XM_038965670.1"/>
</dbReference>
<dbReference type="GeneID" id="120021820"/>
<proteinExistence type="predicted"/>
<dbReference type="Gene3D" id="1.25.40.10">
    <property type="entry name" value="Tetratricopeptide repeat domain"/>
    <property type="match status" value="1"/>
</dbReference>
<dbReference type="PANTHER" id="PTHR44140:SF2">
    <property type="entry name" value="LD25575P"/>
    <property type="match status" value="1"/>
</dbReference>
<evidence type="ECO:0000313" key="6">
    <source>
        <dbReference type="Proteomes" id="UP000808372"/>
    </source>
</evidence>
<dbReference type="Proteomes" id="UP000808372">
    <property type="component" value="Chromosome 26"/>
</dbReference>
<dbReference type="GO" id="GO:0005783">
    <property type="term" value="C:endoplasmic reticulum"/>
    <property type="evidence" value="ECO:0007669"/>
    <property type="project" value="UniProtKB-SubCell"/>
</dbReference>
<dbReference type="InterPro" id="IPR036869">
    <property type="entry name" value="J_dom_sf"/>
</dbReference>
<evidence type="ECO:0000313" key="7">
    <source>
        <dbReference type="RefSeq" id="XP_038821598.1"/>
    </source>
</evidence>
<dbReference type="GO" id="GO:0051787">
    <property type="term" value="F:misfolded protein binding"/>
    <property type="evidence" value="ECO:0007669"/>
    <property type="project" value="TreeGrafter"/>
</dbReference>
<evidence type="ECO:0000256" key="3">
    <source>
        <dbReference type="ARBA" id="ARBA00022824"/>
    </source>
</evidence>
<protein>
    <submittedName>
        <fullName evidence="7">DnaJ homolog subfamily C member 3-like</fullName>
    </submittedName>
</protein>
<keyword evidence="3" id="KW-0256">Endoplasmic reticulum</keyword>
<dbReference type="KEGG" id="snh:120021820"/>
<organism evidence="6 7">
    <name type="scientific">Salvelinus namaycush</name>
    <name type="common">Lake trout</name>
    <name type="synonym">Salmo namaycush</name>
    <dbReference type="NCBI Taxonomy" id="8040"/>
    <lineage>
        <taxon>Eukaryota</taxon>
        <taxon>Metazoa</taxon>
        <taxon>Chordata</taxon>
        <taxon>Craniata</taxon>
        <taxon>Vertebrata</taxon>
        <taxon>Euteleostomi</taxon>
        <taxon>Actinopterygii</taxon>
        <taxon>Neopterygii</taxon>
        <taxon>Teleostei</taxon>
        <taxon>Protacanthopterygii</taxon>
        <taxon>Salmoniformes</taxon>
        <taxon>Salmonidae</taxon>
        <taxon>Salmoninae</taxon>
        <taxon>Salvelinus</taxon>
    </lineage>
</organism>
<dbReference type="InterPro" id="IPR011990">
    <property type="entry name" value="TPR-like_helical_dom_sf"/>
</dbReference>
<dbReference type="InterPro" id="IPR051727">
    <property type="entry name" value="DnaJ_C3_Co-chaperones"/>
</dbReference>
<feature type="domain" description="J" evidence="5">
    <location>
        <begin position="53"/>
        <end position="133"/>
    </location>
</feature>
<dbReference type="GO" id="GO:0034975">
    <property type="term" value="P:protein folding in endoplasmic reticulum"/>
    <property type="evidence" value="ECO:0007669"/>
    <property type="project" value="TreeGrafter"/>
</dbReference>
<evidence type="ECO:0000256" key="4">
    <source>
        <dbReference type="SAM" id="MobiDB-lite"/>
    </source>
</evidence>
<evidence type="ECO:0000256" key="1">
    <source>
        <dbReference type="ARBA" id="ARBA00004240"/>
    </source>
</evidence>
<dbReference type="Gene3D" id="1.10.287.110">
    <property type="entry name" value="DnaJ domain"/>
    <property type="match status" value="1"/>
</dbReference>
<feature type="region of interest" description="Disordered" evidence="4">
    <location>
        <begin position="62"/>
        <end position="91"/>
    </location>
</feature>
<comment type="subcellular location">
    <subcellularLocation>
        <location evidence="1">Endoplasmic reticulum</location>
    </subcellularLocation>
</comment>
<name>A0A8U0TN00_SALNM</name>
<dbReference type="GO" id="GO:0051087">
    <property type="term" value="F:protein-folding chaperone binding"/>
    <property type="evidence" value="ECO:0007669"/>
    <property type="project" value="TreeGrafter"/>
</dbReference>
<dbReference type="InterPro" id="IPR001623">
    <property type="entry name" value="DnaJ_domain"/>
</dbReference>
<evidence type="ECO:0000256" key="2">
    <source>
        <dbReference type="ARBA" id="ARBA00022729"/>
    </source>
</evidence>
<evidence type="ECO:0000259" key="5">
    <source>
        <dbReference type="PROSITE" id="PS50076"/>
    </source>
</evidence>
<keyword evidence="2" id="KW-0732">Signal</keyword>
<dbReference type="PANTHER" id="PTHR44140">
    <property type="entry name" value="LD25575P"/>
    <property type="match status" value="1"/>
</dbReference>